<protein>
    <submittedName>
        <fullName evidence="9">Glutamyl-Q tRNA(Asp) ligase</fullName>
        <ecNumber evidence="9">6.1.1.-</ecNumber>
    </submittedName>
</protein>
<dbReference type="Pfam" id="PF00749">
    <property type="entry name" value="tRNA-synt_1c"/>
    <property type="match status" value="1"/>
</dbReference>
<dbReference type="GO" id="GO:0005829">
    <property type="term" value="C:cytosol"/>
    <property type="evidence" value="ECO:0007669"/>
    <property type="project" value="TreeGrafter"/>
</dbReference>
<dbReference type="InterPro" id="IPR049940">
    <property type="entry name" value="GluQ/Sye"/>
</dbReference>
<evidence type="ECO:0000259" key="8">
    <source>
        <dbReference type="Pfam" id="PF00749"/>
    </source>
</evidence>
<keyword evidence="6 7" id="KW-0030">Aminoacyl-tRNA synthetase</keyword>
<comment type="caution">
    <text evidence="9">The sequence shown here is derived from an EMBL/GenBank/DDBJ whole genome shotgun (WGS) entry which is preliminary data.</text>
</comment>
<evidence type="ECO:0000256" key="7">
    <source>
        <dbReference type="RuleBase" id="RU363037"/>
    </source>
</evidence>
<dbReference type="PANTHER" id="PTHR43311:SF1">
    <property type="entry name" value="GLUTAMYL-Q TRNA(ASP) SYNTHETASE"/>
    <property type="match status" value="1"/>
</dbReference>
<gene>
    <name evidence="9" type="ORF">MBO_06496</name>
</gene>
<dbReference type="GO" id="GO:0006424">
    <property type="term" value="P:glutamyl-tRNA aminoacylation"/>
    <property type="evidence" value="ECO:0007669"/>
    <property type="project" value="TreeGrafter"/>
</dbReference>
<keyword evidence="5 7" id="KW-0067">ATP-binding</keyword>
<organism evidence="9 10">
    <name type="scientific">Moraxella bovoculi 237</name>
    <dbReference type="NCBI Taxonomy" id="743974"/>
    <lineage>
        <taxon>Bacteria</taxon>
        <taxon>Pseudomonadati</taxon>
        <taxon>Pseudomonadota</taxon>
        <taxon>Gammaproteobacteria</taxon>
        <taxon>Moraxellales</taxon>
        <taxon>Moraxellaceae</taxon>
        <taxon>Moraxella</taxon>
    </lineage>
</organism>
<dbReference type="GO" id="GO:0005524">
    <property type="term" value="F:ATP binding"/>
    <property type="evidence" value="ECO:0007669"/>
    <property type="project" value="UniProtKB-KW"/>
</dbReference>
<dbReference type="InterPro" id="IPR000924">
    <property type="entry name" value="Glu/Gln-tRNA-synth"/>
</dbReference>
<dbReference type="OrthoDB" id="9807503at2"/>
<keyword evidence="3 7" id="KW-0547">Nucleotide-binding</keyword>
<dbReference type="SUPFAM" id="SSF52374">
    <property type="entry name" value="Nucleotidylyl transferase"/>
    <property type="match status" value="1"/>
</dbReference>
<name>A0A066UG63_9GAMM</name>
<proteinExistence type="inferred from homology"/>
<dbReference type="PRINTS" id="PR00987">
    <property type="entry name" value="TRNASYNTHGLU"/>
</dbReference>
<evidence type="ECO:0000256" key="6">
    <source>
        <dbReference type="ARBA" id="ARBA00023146"/>
    </source>
</evidence>
<evidence type="ECO:0000256" key="5">
    <source>
        <dbReference type="ARBA" id="ARBA00022840"/>
    </source>
</evidence>
<dbReference type="EMBL" id="AOMT01000025">
    <property type="protein sequence ID" value="KDN24877.1"/>
    <property type="molecule type" value="Genomic_DNA"/>
</dbReference>
<dbReference type="Gene3D" id="3.40.50.620">
    <property type="entry name" value="HUPs"/>
    <property type="match status" value="1"/>
</dbReference>
<comment type="similarity">
    <text evidence="7">Belongs to the class-I aminoacyl-tRNA synthetase family.</text>
</comment>
<dbReference type="NCBIfam" id="NF004314">
    <property type="entry name" value="PRK05710.1-3"/>
    <property type="match status" value="1"/>
</dbReference>
<dbReference type="Proteomes" id="UP000035860">
    <property type="component" value="Unassembled WGS sequence"/>
</dbReference>
<evidence type="ECO:0000256" key="2">
    <source>
        <dbReference type="ARBA" id="ARBA00022723"/>
    </source>
</evidence>
<evidence type="ECO:0000256" key="3">
    <source>
        <dbReference type="ARBA" id="ARBA00022741"/>
    </source>
</evidence>
<dbReference type="InterPro" id="IPR014729">
    <property type="entry name" value="Rossmann-like_a/b/a_fold"/>
</dbReference>
<evidence type="ECO:0000256" key="1">
    <source>
        <dbReference type="ARBA" id="ARBA00022598"/>
    </source>
</evidence>
<dbReference type="EC" id="6.1.1.-" evidence="9"/>
<dbReference type="RefSeq" id="WP_036365818.1">
    <property type="nucleotide sequence ID" value="NZ_AOMT01000025.1"/>
</dbReference>
<keyword evidence="2" id="KW-0479">Metal-binding</keyword>
<reference evidence="9 10" key="1">
    <citation type="journal article" date="2014" name="Genome Announc.">
        <title>Draft Genome Sequence of Moraxella bovoculi Strain 237T (ATCC BAA-1259T) Isolated from a Calf with Infectious Bovine Keratoconjunctivitis.</title>
        <authorList>
            <person name="Calcutt M.J."/>
            <person name="Foecking M.F."/>
            <person name="Martin N.T."/>
            <person name="Mhlanga-Mutangadura T."/>
            <person name="Reilly T.J."/>
        </authorList>
    </citation>
    <scope>NUCLEOTIDE SEQUENCE [LARGE SCALE GENOMIC DNA]</scope>
    <source>
        <strain evidence="9 10">237</strain>
    </source>
</reference>
<keyword evidence="7" id="KW-0648">Protein biosynthesis</keyword>
<keyword evidence="4" id="KW-0862">Zinc</keyword>
<dbReference type="eggNOG" id="COG0008">
    <property type="taxonomic scope" value="Bacteria"/>
</dbReference>
<dbReference type="PANTHER" id="PTHR43311">
    <property type="entry name" value="GLUTAMATE--TRNA LIGASE"/>
    <property type="match status" value="1"/>
</dbReference>
<dbReference type="AlphaFoldDB" id="A0A066UG63"/>
<sequence length="329" mass="36983">MSDSKRPIIGRFAPSSTGHLHLGSLTTAVASFCHIKALGGQWLLRIEDVDFERCKQAYSHSILDDLTRLGLHWDGEIIYQSHRQPIYDEFINDHLSAISYACQCSRKQLSEYFGTHPNKATPPIALSHTLQNLNQTQDLNTPPIYPRLCLHQSHDGQHPDNKIRLCLPDVATAFYDGIQGVIWDNPAKSLGDVVIKRQNDMINYILACAIDDGLQNISHIMRGLDIMPMTAAQLFINKACQLPHADYFYHLPLLHNNDGQKLSKQNLAKSIKNECPSELLIHALRLLKQPIADDMQDGTVDDILTFAIKHWDNAPLMHQNSLGIASDSQ</sequence>
<accession>A0A066UG63</accession>
<evidence type="ECO:0000313" key="10">
    <source>
        <dbReference type="Proteomes" id="UP000035860"/>
    </source>
</evidence>
<dbReference type="InterPro" id="IPR020058">
    <property type="entry name" value="Glu/Gln-tRNA-synth_Ib_cat-dom"/>
</dbReference>
<feature type="domain" description="Glutamyl/glutaminyl-tRNA synthetase class Ib catalytic" evidence="8">
    <location>
        <begin position="10"/>
        <end position="276"/>
    </location>
</feature>
<evidence type="ECO:0000256" key="4">
    <source>
        <dbReference type="ARBA" id="ARBA00022833"/>
    </source>
</evidence>
<dbReference type="GO" id="GO:0004818">
    <property type="term" value="F:glutamate-tRNA ligase activity"/>
    <property type="evidence" value="ECO:0007669"/>
    <property type="project" value="TreeGrafter"/>
</dbReference>
<evidence type="ECO:0000313" key="9">
    <source>
        <dbReference type="EMBL" id="KDN24877.1"/>
    </source>
</evidence>
<keyword evidence="10" id="KW-1185">Reference proteome</keyword>
<keyword evidence="1 7" id="KW-0436">Ligase</keyword>